<dbReference type="Pfam" id="PF13482">
    <property type="entry name" value="RNase_H_2"/>
    <property type="match status" value="1"/>
</dbReference>
<feature type="compositionally biased region" description="Low complexity" evidence="1">
    <location>
        <begin position="223"/>
        <end position="232"/>
    </location>
</feature>
<evidence type="ECO:0000313" key="3">
    <source>
        <dbReference type="EMBL" id="CAD0298361.1"/>
    </source>
</evidence>
<accession>A0A6V7B8D7</accession>
<dbReference type="InterPro" id="IPR038720">
    <property type="entry name" value="YprB_RNase_H-like_dom"/>
</dbReference>
<evidence type="ECO:0000256" key="1">
    <source>
        <dbReference type="SAM" id="MobiDB-lite"/>
    </source>
</evidence>
<dbReference type="EMBL" id="LR828261">
    <property type="protein sequence ID" value="CAD0298361.1"/>
    <property type="molecule type" value="Genomic_DNA"/>
</dbReference>
<dbReference type="PANTHER" id="PTHR38462">
    <property type="entry name" value="EXONUCLEASE-LIKE PROTEIN"/>
    <property type="match status" value="1"/>
</dbReference>
<feature type="domain" description="YprB ribonuclease H-like" evidence="2">
    <location>
        <begin position="400"/>
        <end position="574"/>
    </location>
</feature>
<dbReference type="AlphaFoldDB" id="A0A6V7B8D7"/>
<dbReference type="PANTHER" id="PTHR38462:SF1">
    <property type="entry name" value="YPRB RIBONUCLEASE H-LIKE DOMAIN-CONTAINING PROTEIN"/>
    <property type="match status" value="1"/>
</dbReference>
<dbReference type="EMBL" id="LR828261">
    <property type="protein sequence ID" value="CAD0298356.1"/>
    <property type="molecule type" value="Genomic_DNA"/>
</dbReference>
<feature type="region of interest" description="Disordered" evidence="1">
    <location>
        <begin position="153"/>
        <end position="242"/>
    </location>
</feature>
<proteinExistence type="predicted"/>
<name>A0A6V7B8D7_9XANT</name>
<sequence length="591" mass="62908">MSVSADRLRLLRRQAGHADMRAPVTIADGDAPDGAQAAAAVDTNAGPVAGVPRLHSNAGARVAPHAAMARAVVDAAPTGDVAAREVRRGASSPCDAPAIAQAGVDDETSAFATECMMLSPAQQMHSAVVGRTSGEAVVVGVVVSDARTRAASEMSAAAQPTRDPATPVAGSGPGVSAERLRLLRRQVGGLTPAARRDDAVMPTRAQRQPVPGATSQGWRLAPRDAAAPSAQAGNVDAGSDRRAQAQTLAMTRRPLQAPGAATPARDTSVFAWVEHDVRHRPVSPLQSPSQSTAHADADTNVAAAAAKHLPASHEASIAPAPLSQRRTDIAGLRKMIGLRERAVSAHTPVRAASTDRHLPGNEIAPGLHLIEDFLPQPIPHEALSLAFAKREDAVDPMDLLFFDTETTGLAGGTGTRAFMIGVADWYMDDAHGSGLRVRQLMMSTMAAESAMLDLFRSWLSPQTVLSSYNGRCYDAPLLKTRYRLARRGDPISALDHVDLLFPTRRRYRGTWENCKLATIERQLLRVVREDDLPGSEAPAAWLSYLRGGSARNLRRVAEHNHQDVVTLSLLLQRLVAVDAQDREVIPMLEMP</sequence>
<dbReference type="RefSeq" id="WP_180336576.1">
    <property type="nucleotide sequence ID" value="NZ_CP098604.1"/>
</dbReference>
<gene>
    <name evidence="3" type="ORF">CFBP2533_00560</name>
</gene>
<dbReference type="InterPro" id="IPR012337">
    <property type="entry name" value="RNaseH-like_sf"/>
</dbReference>
<reference evidence="3" key="1">
    <citation type="submission" date="2020-07" db="EMBL/GenBank/DDBJ databases">
        <authorList>
            <person name="Pothier F. J."/>
        </authorList>
    </citation>
    <scope>NUCLEOTIDE SEQUENCE</scope>
    <source>
        <strain evidence="3">CFBP 2533</strain>
    </source>
</reference>
<protein>
    <recommendedName>
        <fullName evidence="2">YprB ribonuclease H-like domain-containing protein</fullName>
    </recommendedName>
</protein>
<organism evidence="3">
    <name type="scientific">Xanthomonas hortorum pv. pelargonii</name>
    <dbReference type="NCBI Taxonomy" id="453602"/>
    <lineage>
        <taxon>Bacteria</taxon>
        <taxon>Pseudomonadati</taxon>
        <taxon>Pseudomonadota</taxon>
        <taxon>Gammaproteobacteria</taxon>
        <taxon>Lysobacterales</taxon>
        <taxon>Lysobacteraceae</taxon>
        <taxon>Xanthomonas</taxon>
    </lineage>
</organism>
<evidence type="ECO:0000259" key="2">
    <source>
        <dbReference type="Pfam" id="PF13482"/>
    </source>
</evidence>
<dbReference type="SUPFAM" id="SSF53098">
    <property type="entry name" value="Ribonuclease H-like"/>
    <property type="match status" value="1"/>
</dbReference>